<keyword evidence="8" id="KW-1185">Reference proteome</keyword>
<organism evidence="8 9">
    <name type="scientific">Steinernema glaseri</name>
    <dbReference type="NCBI Taxonomy" id="37863"/>
    <lineage>
        <taxon>Eukaryota</taxon>
        <taxon>Metazoa</taxon>
        <taxon>Ecdysozoa</taxon>
        <taxon>Nematoda</taxon>
        <taxon>Chromadorea</taxon>
        <taxon>Rhabditida</taxon>
        <taxon>Tylenchina</taxon>
        <taxon>Panagrolaimomorpha</taxon>
        <taxon>Strongyloidoidea</taxon>
        <taxon>Steinernematidae</taxon>
        <taxon>Steinernema</taxon>
    </lineage>
</organism>
<dbReference type="PROSITE" id="PS00211">
    <property type="entry name" value="ABC_TRANSPORTER_1"/>
    <property type="match status" value="1"/>
</dbReference>
<dbReference type="InterPro" id="IPR017871">
    <property type="entry name" value="ABC_transporter-like_CS"/>
</dbReference>
<feature type="region of interest" description="Disordered" evidence="6">
    <location>
        <begin position="517"/>
        <end position="584"/>
    </location>
</feature>
<evidence type="ECO:0000313" key="8">
    <source>
        <dbReference type="Proteomes" id="UP000095287"/>
    </source>
</evidence>
<evidence type="ECO:0000256" key="6">
    <source>
        <dbReference type="SAM" id="MobiDB-lite"/>
    </source>
</evidence>
<dbReference type="Pfam" id="PF12848">
    <property type="entry name" value="ABC_tran_Xtn"/>
    <property type="match status" value="1"/>
</dbReference>
<evidence type="ECO:0000259" key="7">
    <source>
        <dbReference type="PROSITE" id="PS50893"/>
    </source>
</evidence>
<dbReference type="PANTHER" id="PTHR19211:SF15">
    <property type="entry name" value="ATP-BINDING CASSETTE SUB-FAMILY F MEMBER 2"/>
    <property type="match status" value="1"/>
</dbReference>
<dbReference type="CDD" id="cd03221">
    <property type="entry name" value="ABCF_EF-3"/>
    <property type="match status" value="1"/>
</dbReference>
<feature type="compositionally biased region" description="Low complexity" evidence="6">
    <location>
        <begin position="517"/>
        <end position="531"/>
    </location>
</feature>
<dbReference type="InterPro" id="IPR003439">
    <property type="entry name" value="ABC_transporter-like_ATP-bd"/>
</dbReference>
<feature type="compositionally biased region" description="Basic residues" evidence="6">
    <location>
        <begin position="574"/>
        <end position="584"/>
    </location>
</feature>
<keyword evidence="3" id="KW-0547">Nucleotide-binding</keyword>
<dbReference type="InterPro" id="IPR032781">
    <property type="entry name" value="ABC_tran_Xtn"/>
</dbReference>
<evidence type="ECO:0000256" key="1">
    <source>
        <dbReference type="ARBA" id="ARBA00011054"/>
    </source>
</evidence>
<feature type="compositionally biased region" description="Basic and acidic residues" evidence="6">
    <location>
        <begin position="1"/>
        <end position="13"/>
    </location>
</feature>
<evidence type="ECO:0000256" key="2">
    <source>
        <dbReference type="ARBA" id="ARBA00022737"/>
    </source>
</evidence>
<evidence type="ECO:0000313" key="9">
    <source>
        <dbReference type="WBParaSite" id="L893_g25398.t3"/>
    </source>
</evidence>
<dbReference type="InterPro" id="IPR050611">
    <property type="entry name" value="ABCF"/>
</dbReference>
<feature type="compositionally biased region" description="Basic and acidic residues" evidence="6">
    <location>
        <begin position="553"/>
        <end position="562"/>
    </location>
</feature>
<dbReference type="SMART" id="SM00382">
    <property type="entry name" value="AAA"/>
    <property type="match status" value="2"/>
</dbReference>
<keyword evidence="4" id="KW-0067">ATP-binding</keyword>
<protein>
    <submittedName>
        <fullName evidence="9">ABC transporter domain-containing protein</fullName>
    </submittedName>
</protein>
<dbReference type="PROSITE" id="PS50893">
    <property type="entry name" value="ABC_TRANSPORTER_2"/>
    <property type="match status" value="2"/>
</dbReference>
<feature type="domain" description="ABC transporter" evidence="7">
    <location>
        <begin position="403"/>
        <end position="910"/>
    </location>
</feature>
<dbReference type="FunFam" id="3.40.50.300:FF:001197">
    <property type="entry name" value="Putative ATP-binding cassette family ATPase"/>
    <property type="match status" value="1"/>
</dbReference>
<sequence>MPSDAKKQRDAAKKANAKGGRKGKGKKEAAANEEPEVNGVNATGSGSASGDESINETIDAAAALLEKIELENAKARSVAGTRTSHLKSVDLKIESLTVTFHGREIVTDTTLELNKGRRYGFIGLNGSGKSTLMHAIYNREMPIPDTIDMYLVSREMPATDMTALKAVSDVDAERKQLEAEAEELATMDDDESQEKLMDIYERLDEMDAAMAEVKAAEILYGLGFTRQMMLKKCKDFSGGWRMRIALARALYLKPSLLLLDEPTNHLDLDACVWLETELSKYKRTLLIVSHSQDFMNGVCTNIIHLTQKKLVYFGGNYDTFVRTRLELLENQMKRYKWEQDQLNNMKDYIARFGHGSAKLARQAQSKEKTMAKMIAGGLTEKVATDNVKQFYFFDPGHVPPPVIMIQNVSFRYNENTPYIYKNLEFGIDLDTRIALVGPNGAGKSTLLKLLSADVMPSDGLIRRHSHCKIGRYHQLAGEILACTFARDRRLLQNETGYLRDACLIARSLSSFRVVRMSSSSSTTSPSTSNSSDETEEHGLDNLNPVDLSAPSDASKEQQKDPDGFPDSPGTKSPRNSRRRRRKATQLRFTKILGRTDVARVQLLLCNISDRPLYYKLKSNSGSNVSALPSGSGHIAARGSARCVLTWHRPAQYATWGELDPPKMLLITRFLDGNNGLTNDVTSTRLLARVASSGSCSASNPPVEQLLLDAVSKSINPGAESNEMNITKATADENTNSVDDFIDYLNRLNPSALAFLIAVIFLLFLHLHEELPLDLSALDYMLTSFPDVKEKEEMRKIIGRYGLTGREQVCPMKQLSDGQRCRVSFAWLAWQQPHLLLLDEPTNHLDMESIDALAEAINCFQGGMILVSHDFRLVQQVAEEIWICDHGLTKWEGDIFSYKQHLRSKIDKQHIERVER</sequence>
<dbReference type="Gene3D" id="3.40.50.300">
    <property type="entry name" value="P-loop containing nucleotide triphosphate hydrolases"/>
    <property type="match status" value="3"/>
</dbReference>
<dbReference type="Proteomes" id="UP000095287">
    <property type="component" value="Unplaced"/>
</dbReference>
<keyword evidence="2" id="KW-0677">Repeat</keyword>
<dbReference type="FunFam" id="3.40.50.300:FF:000683">
    <property type="entry name" value="Abc transporter f family member 1"/>
    <property type="match status" value="1"/>
</dbReference>
<evidence type="ECO:0000256" key="3">
    <source>
        <dbReference type="ARBA" id="ARBA00022741"/>
    </source>
</evidence>
<evidence type="ECO:0000256" key="5">
    <source>
        <dbReference type="SAM" id="Coils"/>
    </source>
</evidence>
<accession>A0A1I7ZEL5</accession>
<dbReference type="FunFam" id="3.40.50.300:FF:001092">
    <property type="entry name" value="ATP-binding cassette sub-family F member 2"/>
    <property type="match status" value="1"/>
</dbReference>
<name>A0A1I7ZEL5_9BILA</name>
<feature type="coiled-coil region" evidence="5">
    <location>
        <begin position="167"/>
        <end position="194"/>
    </location>
</feature>
<proteinExistence type="inferred from homology"/>
<dbReference type="PANTHER" id="PTHR19211">
    <property type="entry name" value="ATP-BINDING TRANSPORT PROTEIN-RELATED"/>
    <property type="match status" value="1"/>
</dbReference>
<feature type="compositionally biased region" description="Basic residues" evidence="6">
    <location>
        <begin position="15"/>
        <end position="25"/>
    </location>
</feature>
<comment type="similarity">
    <text evidence="1">Belongs to the ABC transporter superfamily. ABCF family. EF3 subfamily.</text>
</comment>
<dbReference type="InterPro" id="IPR003593">
    <property type="entry name" value="AAA+_ATPase"/>
</dbReference>
<feature type="compositionally biased region" description="Polar residues" evidence="6">
    <location>
        <begin position="43"/>
        <end position="53"/>
    </location>
</feature>
<dbReference type="Pfam" id="PF00005">
    <property type="entry name" value="ABC_tran"/>
    <property type="match status" value="3"/>
</dbReference>
<feature type="domain" description="ABC transporter" evidence="7">
    <location>
        <begin position="91"/>
        <end position="332"/>
    </location>
</feature>
<dbReference type="GO" id="GO:0005524">
    <property type="term" value="F:ATP binding"/>
    <property type="evidence" value="ECO:0007669"/>
    <property type="project" value="UniProtKB-KW"/>
</dbReference>
<feature type="region of interest" description="Disordered" evidence="6">
    <location>
        <begin position="1"/>
        <end position="53"/>
    </location>
</feature>
<evidence type="ECO:0000256" key="4">
    <source>
        <dbReference type="ARBA" id="ARBA00022840"/>
    </source>
</evidence>
<keyword evidence="5" id="KW-0175">Coiled coil</keyword>
<dbReference type="AlphaFoldDB" id="A0A1I7ZEL5"/>
<dbReference type="SUPFAM" id="SSF52540">
    <property type="entry name" value="P-loop containing nucleoside triphosphate hydrolases"/>
    <property type="match status" value="2"/>
</dbReference>
<dbReference type="InterPro" id="IPR027417">
    <property type="entry name" value="P-loop_NTPase"/>
</dbReference>
<dbReference type="GO" id="GO:0016887">
    <property type="term" value="F:ATP hydrolysis activity"/>
    <property type="evidence" value="ECO:0007669"/>
    <property type="project" value="InterPro"/>
</dbReference>
<reference evidence="9" key="1">
    <citation type="submission" date="2016-11" db="UniProtKB">
        <authorList>
            <consortium name="WormBaseParasite"/>
        </authorList>
    </citation>
    <scope>IDENTIFICATION</scope>
</reference>
<dbReference type="WBParaSite" id="L893_g25398.t3">
    <property type="protein sequence ID" value="L893_g25398.t3"/>
    <property type="gene ID" value="L893_g25398"/>
</dbReference>